<dbReference type="InterPro" id="IPR000847">
    <property type="entry name" value="LysR_HTH_N"/>
</dbReference>
<evidence type="ECO:0000256" key="3">
    <source>
        <dbReference type="ARBA" id="ARBA00023125"/>
    </source>
</evidence>
<dbReference type="InterPro" id="IPR036390">
    <property type="entry name" value="WH_DNA-bd_sf"/>
</dbReference>
<dbReference type="PANTHER" id="PTHR30126:SF40">
    <property type="entry name" value="HTH-TYPE TRANSCRIPTIONAL REGULATOR GLTR"/>
    <property type="match status" value="1"/>
</dbReference>
<evidence type="ECO:0000313" key="6">
    <source>
        <dbReference type="EMBL" id="SNX48998.1"/>
    </source>
</evidence>
<sequence>MNINAIKAFVVTTELGSISAAAKAMNKGRVQVSQWIANLELDWGIELFDRAGHKPVLTEQGQALLEKASSILRLSEKLESQVETINKAGTNCLRLGVTTFIDPKVISHLVSQLRSIDANMDLQIEFATCDDLMASEQYDFIISHYPYSGIGNWEFMNVTQHQFVSVCAPEHPIAQLDEVSTEQLSQHLAIAITQQQDESVWGSYKFESLSVNNLATAKQLVKDGIGWISLDQNSIKQELSDNQLVIINHREAIQHSKFGLGYRDADCLNGVREVLYNVLRQHVSHWRRLCHKHQQSLIFTKTRS</sequence>
<dbReference type="GO" id="GO:0000976">
    <property type="term" value="F:transcription cis-regulatory region binding"/>
    <property type="evidence" value="ECO:0007669"/>
    <property type="project" value="TreeGrafter"/>
</dbReference>
<keyword evidence="4" id="KW-0804">Transcription</keyword>
<dbReference type="Gene3D" id="1.10.10.10">
    <property type="entry name" value="Winged helix-like DNA-binding domain superfamily/Winged helix DNA-binding domain"/>
    <property type="match status" value="1"/>
</dbReference>
<dbReference type="SUPFAM" id="SSF53850">
    <property type="entry name" value="Periplasmic binding protein-like II"/>
    <property type="match status" value="1"/>
</dbReference>
<evidence type="ECO:0000259" key="5">
    <source>
        <dbReference type="PROSITE" id="PS50931"/>
    </source>
</evidence>
<dbReference type="GO" id="GO:0003700">
    <property type="term" value="F:DNA-binding transcription factor activity"/>
    <property type="evidence" value="ECO:0007669"/>
    <property type="project" value="InterPro"/>
</dbReference>
<dbReference type="OrthoDB" id="9786526at2"/>
<dbReference type="Pfam" id="PF00126">
    <property type="entry name" value="HTH_1"/>
    <property type="match status" value="1"/>
</dbReference>
<dbReference type="PANTHER" id="PTHR30126">
    <property type="entry name" value="HTH-TYPE TRANSCRIPTIONAL REGULATOR"/>
    <property type="match status" value="1"/>
</dbReference>
<dbReference type="InterPro" id="IPR005119">
    <property type="entry name" value="LysR_subst-bd"/>
</dbReference>
<evidence type="ECO:0000313" key="7">
    <source>
        <dbReference type="Proteomes" id="UP000219336"/>
    </source>
</evidence>
<dbReference type="PROSITE" id="PS50931">
    <property type="entry name" value="HTH_LYSR"/>
    <property type="match status" value="1"/>
</dbReference>
<dbReference type="Pfam" id="PF03466">
    <property type="entry name" value="LysR_substrate"/>
    <property type="match status" value="1"/>
</dbReference>
<reference evidence="7" key="1">
    <citation type="submission" date="2016-06" db="EMBL/GenBank/DDBJ databases">
        <authorList>
            <person name="Rodrigo-Torres L."/>
            <person name="Arahal R.D."/>
            <person name="Lucena T."/>
        </authorList>
    </citation>
    <scope>NUCLEOTIDE SEQUENCE [LARGE SCALE GENOMIC DNA]</scope>
    <source>
        <strain evidence="7">CECT8203</strain>
    </source>
</reference>
<dbReference type="InterPro" id="IPR036388">
    <property type="entry name" value="WH-like_DNA-bd_sf"/>
</dbReference>
<evidence type="ECO:0000256" key="4">
    <source>
        <dbReference type="ARBA" id="ARBA00023163"/>
    </source>
</evidence>
<evidence type="ECO:0000256" key="1">
    <source>
        <dbReference type="ARBA" id="ARBA00009437"/>
    </source>
</evidence>
<dbReference type="SUPFAM" id="SSF46785">
    <property type="entry name" value="Winged helix' DNA-binding domain"/>
    <property type="match status" value="1"/>
</dbReference>
<dbReference type="CDD" id="cd05466">
    <property type="entry name" value="PBP2_LTTR_substrate"/>
    <property type="match status" value="1"/>
</dbReference>
<keyword evidence="2" id="KW-0805">Transcription regulation</keyword>
<dbReference type="EMBL" id="OANU01000045">
    <property type="protein sequence ID" value="SNX48998.1"/>
    <property type="molecule type" value="Genomic_DNA"/>
</dbReference>
<dbReference type="AlphaFoldDB" id="A0A240EK00"/>
<name>A0A240EK00_9VIBR</name>
<evidence type="ECO:0000256" key="2">
    <source>
        <dbReference type="ARBA" id="ARBA00023015"/>
    </source>
</evidence>
<dbReference type="RefSeq" id="WP_096994114.1">
    <property type="nucleotide sequence ID" value="NZ_JBHSII010000001.1"/>
</dbReference>
<feature type="domain" description="HTH lysR-type" evidence="5">
    <location>
        <begin position="1"/>
        <end position="58"/>
    </location>
</feature>
<protein>
    <submittedName>
        <fullName evidence="6">HTH-type transcriptional regulator CynR</fullName>
    </submittedName>
</protein>
<keyword evidence="7" id="KW-1185">Reference proteome</keyword>
<dbReference type="Proteomes" id="UP000219336">
    <property type="component" value="Unassembled WGS sequence"/>
</dbReference>
<proteinExistence type="inferred from homology"/>
<accession>A0A240EK00</accession>
<keyword evidence="3" id="KW-0238">DNA-binding</keyword>
<comment type="similarity">
    <text evidence="1">Belongs to the LysR transcriptional regulatory family.</text>
</comment>
<gene>
    <name evidence="6" type="primary">cynR_3</name>
    <name evidence="6" type="ORF">VTH8203_02635</name>
</gene>
<organism evidence="6 7">
    <name type="scientific">Vibrio thalassae</name>
    <dbReference type="NCBI Taxonomy" id="1243014"/>
    <lineage>
        <taxon>Bacteria</taxon>
        <taxon>Pseudomonadati</taxon>
        <taxon>Pseudomonadota</taxon>
        <taxon>Gammaproteobacteria</taxon>
        <taxon>Vibrionales</taxon>
        <taxon>Vibrionaceae</taxon>
        <taxon>Vibrio</taxon>
    </lineage>
</organism>
<dbReference type="Gene3D" id="3.40.190.290">
    <property type="match status" value="1"/>
</dbReference>